<protein>
    <submittedName>
        <fullName evidence="1">Uncharacterized protein</fullName>
    </submittedName>
</protein>
<dbReference type="EMBL" id="RQZF01000007">
    <property type="protein sequence ID" value="RRC95051.1"/>
    <property type="molecule type" value="Genomic_DNA"/>
</dbReference>
<evidence type="ECO:0000313" key="2">
    <source>
        <dbReference type="Proteomes" id="UP000280444"/>
    </source>
</evidence>
<dbReference type="OrthoDB" id="3253369at2"/>
<dbReference type="AlphaFoldDB" id="A0A3P1SCN8"/>
<dbReference type="RefSeq" id="WP_124870898.1">
    <property type="nucleotide sequence ID" value="NZ_RQZF01000007.1"/>
</dbReference>
<comment type="caution">
    <text evidence="1">The sequence shown here is derived from an EMBL/GenBank/DDBJ whole genome shotgun (WGS) entry which is preliminary data.</text>
</comment>
<gene>
    <name evidence="1" type="ORF">EII11_07385</name>
</gene>
<reference evidence="1 2" key="1">
    <citation type="submission" date="2018-11" db="EMBL/GenBank/DDBJ databases">
        <title>Genomes From Bacteria Associated with the Canine Oral Cavity: a Test Case for Automated Genome-Based Taxonomic Assignment.</title>
        <authorList>
            <person name="Coil D.A."/>
            <person name="Jospin G."/>
            <person name="Darling A.E."/>
            <person name="Wallis C."/>
            <person name="Davis I.J."/>
            <person name="Harris S."/>
            <person name="Eisen J.A."/>
            <person name="Holcombe L.J."/>
            <person name="O'Flynn C."/>
        </authorList>
    </citation>
    <scope>NUCLEOTIDE SEQUENCE [LARGE SCALE GENOMIC DNA]</scope>
    <source>
        <strain evidence="1 2">OH770</strain>
    </source>
</reference>
<organism evidence="1 2">
    <name type="scientific">Schaalia canis</name>
    <dbReference type="NCBI Taxonomy" id="100469"/>
    <lineage>
        <taxon>Bacteria</taxon>
        <taxon>Bacillati</taxon>
        <taxon>Actinomycetota</taxon>
        <taxon>Actinomycetes</taxon>
        <taxon>Actinomycetales</taxon>
        <taxon>Actinomycetaceae</taxon>
        <taxon>Schaalia</taxon>
    </lineage>
</organism>
<keyword evidence="2" id="KW-1185">Reference proteome</keyword>
<evidence type="ECO:0000313" key="1">
    <source>
        <dbReference type="EMBL" id="RRC95051.1"/>
    </source>
</evidence>
<accession>A0A3P1SCN8</accession>
<dbReference type="Proteomes" id="UP000280444">
    <property type="component" value="Unassembled WGS sequence"/>
</dbReference>
<proteinExistence type="predicted"/>
<name>A0A3P1SCN8_9ACTO</name>
<sequence>MTLVVHVVGLADLGIDQPKFCEKEIPTAVASSFTTLSSQLRLSQIATPSEDELWNAVFQSSFPTAEKLEDFVSFTAKTSEETPPLAKIFENAQRAGDDSISLLLVGCKGGHTPTDALAHALHSVLRALSTRISKAYGCSLELPDPLIFPSLQETDNIESAQRTLEAIAQETPDSVARLVFGGGATSLLLTCAAALEATYRGKWSILPLKEDAQTLVELMNKQASIEQTQWGWLMGLGFPTIAAKLFPEDQTIQEAVNKIEIALGEKSPETPSNAEEELADALAFLSLLDVSRGDLAGGMSIRAWIEAEYQRRRKECGSQSNLFDSKLFLGKVIGEAQKVVKSTGDSAPACDQWLADRSQLNQLAAKATHSFKSLAEGSSSQENLFTELLSTVRIPRPTWLSWPSPAVCFLYAEGIRRQPTSSHQTTTNPSDKGRLPFPLQILKTPIDHDVDVAVGHPATKRLHVFSATTPESHQYALETRDSVDSLKRAPSTQSAWDLPATTFTMHDYRTPASAQHKPLQDLHGRVDCWLRTHEPRCIIVGASGPKEVVMTLLMAAQKYGALHAVPVFLASTVSYNESKQSKFTIQFHRFGLSSLSHQTLIEAANYCMDRFDFYTAARILAAGDSKMQQLAPKAHTLATELTRAVNAPNPNDEASVIVDVMDVVKELFVTDRISIEAQHRLAVIIGELMPSNAHGTSPLSNNQSPTDIHGRLVDLEASQLITLLREVRNRLPITHGTLSFSDVLANVRERGGRDQKVRQSPLEFPEGKEPSYKVLLECAIDKIRAHPEASGFHANSHGSWYQQYHALRESLGQLLEAATVDRSADAPSPQTPSLES</sequence>